<evidence type="ECO:0000256" key="1">
    <source>
        <dbReference type="SAM" id="Phobius"/>
    </source>
</evidence>
<proteinExistence type="predicted"/>
<name>A0A9X2ABV3_9BACL</name>
<dbReference type="AlphaFoldDB" id="A0A9X2ABV3"/>
<accession>A0A9X2ABV3</accession>
<feature type="transmembrane region" description="Helical" evidence="1">
    <location>
        <begin position="6"/>
        <end position="24"/>
    </location>
</feature>
<dbReference type="EMBL" id="JALBUF010000004">
    <property type="protein sequence ID" value="MCI0183488.1"/>
    <property type="molecule type" value="Genomic_DNA"/>
</dbReference>
<protein>
    <submittedName>
        <fullName evidence="2">Uncharacterized protein</fullName>
    </submittedName>
</protein>
<reference evidence="2" key="1">
    <citation type="submission" date="2022-03" db="EMBL/GenBank/DDBJ databases">
        <title>Draft Genome Sequence of Firmicute Strain S0AB, a Heterotrophic Iron/Sulfur-Oxidizing Extreme Acidophile.</title>
        <authorList>
            <person name="Vergara E."/>
            <person name="Pakostova E."/>
            <person name="Johnson D.B."/>
            <person name="Holmes D.S."/>
        </authorList>
    </citation>
    <scope>NUCLEOTIDE SEQUENCE</scope>
    <source>
        <strain evidence="2">S0AB</strain>
    </source>
</reference>
<comment type="caution">
    <text evidence="2">The sequence shown here is derived from an EMBL/GenBank/DDBJ whole genome shotgun (WGS) entry which is preliminary data.</text>
</comment>
<sequence>MTVLMWILQVIVFLVIWKVVHLLFWNLRKGSGASSLLWSMLMTLVIAILGVIVAHMAHSSWVIVVGGSIILGIANGEYEYNRQLTR</sequence>
<feature type="transmembrane region" description="Helical" evidence="1">
    <location>
        <begin position="36"/>
        <end position="54"/>
    </location>
</feature>
<keyword evidence="1" id="KW-0812">Transmembrane</keyword>
<feature type="transmembrane region" description="Helical" evidence="1">
    <location>
        <begin position="60"/>
        <end position="78"/>
    </location>
</feature>
<organism evidence="2 3">
    <name type="scientific">Sulfoacidibacillus ferrooxidans</name>
    <dbReference type="NCBI Taxonomy" id="2005001"/>
    <lineage>
        <taxon>Bacteria</taxon>
        <taxon>Bacillati</taxon>
        <taxon>Bacillota</taxon>
        <taxon>Bacilli</taxon>
        <taxon>Bacillales</taxon>
        <taxon>Alicyclobacillaceae</taxon>
        <taxon>Sulfoacidibacillus</taxon>
    </lineage>
</organism>
<keyword evidence="1" id="KW-1133">Transmembrane helix</keyword>
<dbReference type="Proteomes" id="UP001139263">
    <property type="component" value="Unassembled WGS sequence"/>
</dbReference>
<gene>
    <name evidence="2" type="ORF">MM817_01765</name>
</gene>
<keyword evidence="3" id="KW-1185">Reference proteome</keyword>
<evidence type="ECO:0000313" key="3">
    <source>
        <dbReference type="Proteomes" id="UP001139263"/>
    </source>
</evidence>
<keyword evidence="1" id="KW-0472">Membrane</keyword>
<dbReference type="RefSeq" id="WP_241713852.1">
    <property type="nucleotide sequence ID" value="NZ_JALBUF010000004.1"/>
</dbReference>
<evidence type="ECO:0000313" key="2">
    <source>
        <dbReference type="EMBL" id="MCI0183488.1"/>
    </source>
</evidence>